<dbReference type="Proteomes" id="UP000006692">
    <property type="component" value="Chromosome"/>
</dbReference>
<name>F2K7V1_PSEBN</name>
<gene>
    <name evidence="1" type="ORF">PSEBR_m1080</name>
</gene>
<sequence length="95" mass="10876">MDHLYLLFKARAATTLAIIGSHEVEAHLNGCVKCPARLRAAWAEDHADLGHENILWYIRSPSVKELRHIFRLLKVARGGREGVRLIRIFLRQVPL</sequence>
<accession>F2K7V1</accession>
<evidence type="ECO:0000313" key="2">
    <source>
        <dbReference type="Proteomes" id="UP000006692"/>
    </source>
</evidence>
<dbReference type="AlphaFoldDB" id="F2K7V1"/>
<dbReference type="EMBL" id="CP002585">
    <property type="protein sequence ID" value="AEA69772.1"/>
    <property type="molecule type" value="Genomic_DNA"/>
</dbReference>
<dbReference type="STRING" id="994484.PSEBR_m1080"/>
<reference evidence="1 2" key="1">
    <citation type="journal article" date="2011" name="J. Bacteriol.">
        <title>Complete genome sequence of a beneficial plant root-associated bacterium, Pseudomonas brassicacearum.</title>
        <authorList>
            <person name="Ortet P."/>
            <person name="Barakat M."/>
            <person name="Lalaouna D."/>
            <person name="Fochesato S."/>
            <person name="Barbe V."/>
            <person name="Vacherie B."/>
            <person name="Santaella C."/>
            <person name="Heulin T."/>
            <person name="Achouak W."/>
        </authorList>
    </citation>
    <scope>NUCLEOTIDE SEQUENCE [LARGE SCALE GENOMIC DNA]</scope>
    <source>
        <strain evidence="1 2">NFM421</strain>
    </source>
</reference>
<proteinExistence type="predicted"/>
<organism evidence="1 2">
    <name type="scientific">Pseudomonas brassicacearum (strain NFM421)</name>
    <dbReference type="NCBI Taxonomy" id="994484"/>
    <lineage>
        <taxon>Bacteria</taxon>
        <taxon>Pseudomonadati</taxon>
        <taxon>Pseudomonadota</taxon>
        <taxon>Gammaproteobacteria</taxon>
        <taxon>Pseudomonadales</taxon>
        <taxon>Pseudomonadaceae</taxon>
        <taxon>Pseudomonas</taxon>
    </lineage>
</organism>
<dbReference type="GeneID" id="57260152"/>
<reference key="2">
    <citation type="submission" date="2011-03" db="EMBL/GenBank/DDBJ databases">
        <title>Complete Genome Sequence of a beneficial plant roots-associated bacterium Pseudomonas brassicacearum.</title>
        <authorList>
            <person name="Ortet P."/>
            <person name="Barakat M."/>
            <person name="Lalaouna D."/>
            <person name="Fochesato S."/>
            <person name="Barbe V."/>
            <person name="Santaella C."/>
            <person name="Heulin T."/>
            <person name="Achouak W."/>
        </authorList>
    </citation>
    <scope>NUCLEOTIDE SEQUENCE</scope>
    <source>
        <strain>NFM421</strain>
    </source>
</reference>
<protein>
    <submittedName>
        <fullName evidence="1">Uncharacterized protein</fullName>
    </submittedName>
</protein>
<dbReference type="KEGG" id="pba:PSEBR_m1080"/>
<dbReference type="HOGENOM" id="CLU_2370603_0_0_6"/>
<dbReference type="RefSeq" id="WP_013693628.1">
    <property type="nucleotide sequence ID" value="NC_015379.1"/>
</dbReference>
<evidence type="ECO:0000313" key="1">
    <source>
        <dbReference type="EMBL" id="AEA69772.1"/>
    </source>
</evidence>